<reference evidence="1" key="2">
    <citation type="submission" date="2020-11" db="EMBL/GenBank/DDBJ databases">
        <authorList>
            <person name="McCartney M.A."/>
            <person name="Auch B."/>
            <person name="Kono T."/>
            <person name="Mallez S."/>
            <person name="Becker A."/>
            <person name="Gohl D.M."/>
            <person name="Silverstein K.A.T."/>
            <person name="Koren S."/>
            <person name="Bechman K.B."/>
            <person name="Herman A."/>
            <person name="Abrahante J.E."/>
            <person name="Garbe J."/>
        </authorList>
    </citation>
    <scope>NUCLEOTIDE SEQUENCE</scope>
    <source>
        <strain evidence="1">Duluth1</strain>
        <tissue evidence="1">Whole animal</tissue>
    </source>
</reference>
<evidence type="ECO:0000313" key="2">
    <source>
        <dbReference type="Proteomes" id="UP000828390"/>
    </source>
</evidence>
<gene>
    <name evidence="1" type="ORF">DPMN_167854</name>
</gene>
<dbReference type="AlphaFoldDB" id="A0A9D4F0Z7"/>
<accession>A0A9D4F0Z7</accession>
<dbReference type="Proteomes" id="UP000828390">
    <property type="component" value="Unassembled WGS sequence"/>
</dbReference>
<evidence type="ECO:0000313" key="1">
    <source>
        <dbReference type="EMBL" id="KAH3789668.1"/>
    </source>
</evidence>
<keyword evidence="2" id="KW-1185">Reference proteome</keyword>
<dbReference type="EMBL" id="JAIWYP010000008">
    <property type="protein sequence ID" value="KAH3789668.1"/>
    <property type="molecule type" value="Genomic_DNA"/>
</dbReference>
<sequence>MLAQYRQIELENLQEQATHLRENATDINDALAEVENFVEILRNLAVEVGVVESTGTIYSYVK</sequence>
<organism evidence="1 2">
    <name type="scientific">Dreissena polymorpha</name>
    <name type="common">Zebra mussel</name>
    <name type="synonym">Mytilus polymorpha</name>
    <dbReference type="NCBI Taxonomy" id="45954"/>
    <lineage>
        <taxon>Eukaryota</taxon>
        <taxon>Metazoa</taxon>
        <taxon>Spiralia</taxon>
        <taxon>Lophotrochozoa</taxon>
        <taxon>Mollusca</taxon>
        <taxon>Bivalvia</taxon>
        <taxon>Autobranchia</taxon>
        <taxon>Heteroconchia</taxon>
        <taxon>Euheterodonta</taxon>
        <taxon>Imparidentia</taxon>
        <taxon>Neoheterodontei</taxon>
        <taxon>Myida</taxon>
        <taxon>Dreissenoidea</taxon>
        <taxon>Dreissenidae</taxon>
        <taxon>Dreissena</taxon>
    </lineage>
</organism>
<reference evidence="1" key="1">
    <citation type="journal article" date="2019" name="bioRxiv">
        <title>The Genome of the Zebra Mussel, Dreissena polymorpha: A Resource for Invasive Species Research.</title>
        <authorList>
            <person name="McCartney M.A."/>
            <person name="Auch B."/>
            <person name="Kono T."/>
            <person name="Mallez S."/>
            <person name="Zhang Y."/>
            <person name="Obille A."/>
            <person name="Becker A."/>
            <person name="Abrahante J.E."/>
            <person name="Garbe J."/>
            <person name="Badalamenti J.P."/>
            <person name="Herman A."/>
            <person name="Mangelson H."/>
            <person name="Liachko I."/>
            <person name="Sullivan S."/>
            <person name="Sone E.D."/>
            <person name="Koren S."/>
            <person name="Silverstein K.A.T."/>
            <person name="Beckman K.B."/>
            <person name="Gohl D.M."/>
        </authorList>
    </citation>
    <scope>NUCLEOTIDE SEQUENCE</scope>
    <source>
        <strain evidence="1">Duluth1</strain>
        <tissue evidence="1">Whole animal</tissue>
    </source>
</reference>
<comment type="caution">
    <text evidence="1">The sequence shown here is derived from an EMBL/GenBank/DDBJ whole genome shotgun (WGS) entry which is preliminary data.</text>
</comment>
<protein>
    <submittedName>
        <fullName evidence="1">Uncharacterized protein</fullName>
    </submittedName>
</protein>
<name>A0A9D4F0Z7_DREPO</name>
<proteinExistence type="predicted"/>